<sequence>MLRKLLPALSLSLSLALAHGGPTLSIPSAGAVVRQMPGEVTVLFPEPLVLRRSAFRVYALEASPALPPARLRQAAADLAGRVLGKADTRARADTGLRRGDWGPNAAVIGLKKGLKPGVYAVMWKAVTADGASSSGSFYFIYRP</sequence>
<feature type="domain" description="CopC" evidence="4">
    <location>
        <begin position="24"/>
        <end position="139"/>
    </location>
</feature>
<keyword evidence="6" id="KW-1185">Reference proteome</keyword>
<organism evidence="5 6">
    <name type="scientific">Calidithermus terrae</name>
    <dbReference type="NCBI Taxonomy" id="1408545"/>
    <lineage>
        <taxon>Bacteria</taxon>
        <taxon>Thermotogati</taxon>
        <taxon>Deinococcota</taxon>
        <taxon>Deinococci</taxon>
        <taxon>Thermales</taxon>
        <taxon>Thermaceae</taxon>
        <taxon>Calidithermus</taxon>
    </lineage>
</organism>
<feature type="signal peptide" evidence="3">
    <location>
        <begin position="1"/>
        <end position="20"/>
    </location>
</feature>
<keyword evidence="2" id="KW-0186">Copper</keyword>
<dbReference type="EMBL" id="QXDL01000084">
    <property type="protein sequence ID" value="RIH83809.1"/>
    <property type="molecule type" value="Genomic_DNA"/>
</dbReference>
<dbReference type="Gene3D" id="2.60.40.1220">
    <property type="match status" value="1"/>
</dbReference>
<accession>A0A399EL50</accession>
<dbReference type="SUPFAM" id="SSF81296">
    <property type="entry name" value="E set domains"/>
    <property type="match status" value="1"/>
</dbReference>
<dbReference type="Proteomes" id="UP000265715">
    <property type="component" value="Unassembled WGS sequence"/>
</dbReference>
<dbReference type="Pfam" id="PF04234">
    <property type="entry name" value="CopC"/>
    <property type="match status" value="1"/>
</dbReference>
<dbReference type="InterPro" id="IPR014755">
    <property type="entry name" value="Cu-Rt/internalin_Ig-like"/>
</dbReference>
<evidence type="ECO:0000313" key="5">
    <source>
        <dbReference type="EMBL" id="RIH83809.1"/>
    </source>
</evidence>
<dbReference type="AlphaFoldDB" id="A0A399EL50"/>
<evidence type="ECO:0000256" key="3">
    <source>
        <dbReference type="SAM" id="SignalP"/>
    </source>
</evidence>
<evidence type="ECO:0000259" key="4">
    <source>
        <dbReference type="Pfam" id="PF04234"/>
    </source>
</evidence>
<dbReference type="InterPro" id="IPR014756">
    <property type="entry name" value="Ig_E-set"/>
</dbReference>
<protein>
    <submittedName>
        <fullName evidence="5">CopC domain protein</fullName>
    </submittedName>
</protein>
<dbReference type="GO" id="GO:0046688">
    <property type="term" value="P:response to copper ion"/>
    <property type="evidence" value="ECO:0007669"/>
    <property type="project" value="InterPro"/>
</dbReference>
<evidence type="ECO:0000256" key="1">
    <source>
        <dbReference type="ARBA" id="ARBA00022729"/>
    </source>
</evidence>
<dbReference type="RefSeq" id="WP_119315220.1">
    <property type="nucleotide sequence ID" value="NZ_QXDL01000084.1"/>
</dbReference>
<name>A0A399EL50_9DEIN</name>
<evidence type="ECO:0000313" key="6">
    <source>
        <dbReference type="Proteomes" id="UP000265715"/>
    </source>
</evidence>
<dbReference type="InterPro" id="IPR007348">
    <property type="entry name" value="CopC_dom"/>
</dbReference>
<feature type="chain" id="PRO_5017238889" evidence="3">
    <location>
        <begin position="21"/>
        <end position="143"/>
    </location>
</feature>
<keyword evidence="1 3" id="KW-0732">Signal</keyword>
<evidence type="ECO:0000256" key="2">
    <source>
        <dbReference type="ARBA" id="ARBA00023008"/>
    </source>
</evidence>
<comment type="caution">
    <text evidence="5">The sequence shown here is derived from an EMBL/GenBank/DDBJ whole genome shotgun (WGS) entry which is preliminary data.</text>
</comment>
<dbReference type="GO" id="GO:0042597">
    <property type="term" value="C:periplasmic space"/>
    <property type="evidence" value="ECO:0007669"/>
    <property type="project" value="InterPro"/>
</dbReference>
<reference evidence="5 6" key="1">
    <citation type="submission" date="2018-08" db="EMBL/GenBank/DDBJ databases">
        <title>Meiothermus terrae DSM 26712 genome sequencing project.</title>
        <authorList>
            <person name="Da Costa M.S."/>
            <person name="Albuquerque L."/>
            <person name="Raposo P."/>
            <person name="Froufe H.J.C."/>
            <person name="Barroso C.S."/>
            <person name="Egas C."/>
        </authorList>
    </citation>
    <scope>NUCLEOTIDE SEQUENCE [LARGE SCALE GENOMIC DNA]</scope>
    <source>
        <strain evidence="5 6">DSM 26712</strain>
    </source>
</reference>
<dbReference type="GO" id="GO:0005507">
    <property type="term" value="F:copper ion binding"/>
    <property type="evidence" value="ECO:0007669"/>
    <property type="project" value="InterPro"/>
</dbReference>
<proteinExistence type="predicted"/>
<gene>
    <name evidence="5" type="ORF">Mterra_02158</name>
</gene>